<dbReference type="InterPro" id="IPR014756">
    <property type="entry name" value="Ig_E-set"/>
</dbReference>
<protein>
    <submittedName>
        <fullName evidence="2">Serine/arginine-rich protein PSR</fullName>
    </submittedName>
</protein>
<name>A0A1D1YD03_9ARAE</name>
<evidence type="ECO:0000259" key="1">
    <source>
        <dbReference type="Pfam" id="PF02221"/>
    </source>
</evidence>
<dbReference type="Gene3D" id="2.60.40.770">
    <property type="match status" value="1"/>
</dbReference>
<evidence type="ECO:0000313" key="2">
    <source>
        <dbReference type="EMBL" id="JAT52519.1"/>
    </source>
</evidence>
<gene>
    <name evidence="2" type="primary">SRRDP_0</name>
    <name evidence="2" type="ORF">g.66020</name>
</gene>
<organism evidence="2">
    <name type="scientific">Anthurium amnicola</name>
    <dbReference type="NCBI Taxonomy" id="1678845"/>
    <lineage>
        <taxon>Eukaryota</taxon>
        <taxon>Viridiplantae</taxon>
        <taxon>Streptophyta</taxon>
        <taxon>Embryophyta</taxon>
        <taxon>Tracheophyta</taxon>
        <taxon>Spermatophyta</taxon>
        <taxon>Magnoliopsida</taxon>
        <taxon>Liliopsida</taxon>
        <taxon>Araceae</taxon>
        <taxon>Pothoideae</taxon>
        <taxon>Potheae</taxon>
        <taxon>Anthurium</taxon>
    </lineage>
</organism>
<sequence>VSDKPVTFHISGITPTKIYQNSTVSIAFSDTFNLEIPQTFQGDFCKLSKSKCPVKTDTHFDFPYKIVPKKLPNSYAISVQILDDSTKTLMCARFGNIFD</sequence>
<accession>A0A1D1YD03</accession>
<feature type="non-terminal residue" evidence="2">
    <location>
        <position position="1"/>
    </location>
</feature>
<dbReference type="Pfam" id="PF02221">
    <property type="entry name" value="E1_DerP2_DerF2"/>
    <property type="match status" value="1"/>
</dbReference>
<dbReference type="AlphaFoldDB" id="A0A1D1YD03"/>
<proteinExistence type="predicted"/>
<dbReference type="InterPro" id="IPR003172">
    <property type="entry name" value="ML_dom"/>
</dbReference>
<dbReference type="SUPFAM" id="SSF81296">
    <property type="entry name" value="E set domains"/>
    <property type="match status" value="1"/>
</dbReference>
<reference evidence="2" key="1">
    <citation type="submission" date="2015-07" db="EMBL/GenBank/DDBJ databases">
        <title>Transcriptome Assembly of Anthurium amnicola.</title>
        <authorList>
            <person name="Suzuki J."/>
        </authorList>
    </citation>
    <scope>NUCLEOTIDE SEQUENCE</scope>
</reference>
<feature type="domain" description="MD-2-related lipid-recognition" evidence="1">
    <location>
        <begin position="3"/>
        <end position="95"/>
    </location>
</feature>
<dbReference type="EMBL" id="GDJX01015417">
    <property type="protein sequence ID" value="JAT52519.1"/>
    <property type="molecule type" value="Transcribed_RNA"/>
</dbReference>